<accession>A0A835E2P3</accession>
<dbReference type="PANTHER" id="PTHR33127">
    <property type="entry name" value="TRANSMEMBRANE PROTEIN"/>
    <property type="match status" value="1"/>
</dbReference>
<reference evidence="3" key="1">
    <citation type="submission" date="2020-07" db="EMBL/GenBank/DDBJ databases">
        <title>Genome sequence and genetic diversity analysis of an under-domesticated orphan crop, white fonio (Digitaria exilis).</title>
        <authorList>
            <person name="Bennetzen J.L."/>
            <person name="Chen S."/>
            <person name="Ma X."/>
            <person name="Wang X."/>
            <person name="Yssel A.E.J."/>
            <person name="Chaluvadi S.R."/>
            <person name="Johnson M."/>
            <person name="Gangashetty P."/>
            <person name="Hamidou F."/>
            <person name="Sanogo M.D."/>
            <person name="Zwaenepoel A."/>
            <person name="Wallace J."/>
            <person name="Van De Peer Y."/>
            <person name="Van Deynze A."/>
        </authorList>
    </citation>
    <scope>NUCLEOTIDE SEQUENCE</scope>
    <source>
        <tissue evidence="3">Leaves</tissue>
    </source>
</reference>
<comment type="caution">
    <text evidence="3">The sequence shown here is derived from an EMBL/GenBank/DDBJ whole genome shotgun (WGS) entry which is preliminary data.</text>
</comment>
<feature type="region of interest" description="Disordered" evidence="1">
    <location>
        <begin position="54"/>
        <end position="103"/>
    </location>
</feature>
<evidence type="ECO:0000313" key="3">
    <source>
        <dbReference type="EMBL" id="KAF8662505.1"/>
    </source>
</evidence>
<proteinExistence type="predicted"/>
<dbReference type="Proteomes" id="UP000636709">
    <property type="component" value="Unassembled WGS sequence"/>
</dbReference>
<dbReference type="Pfam" id="PF03478">
    <property type="entry name" value="Beta-prop_KIB1-4"/>
    <property type="match status" value="1"/>
</dbReference>
<protein>
    <recommendedName>
        <fullName evidence="2">KIB1-4 beta-propeller domain-containing protein</fullName>
    </recommendedName>
</protein>
<dbReference type="AlphaFoldDB" id="A0A835E2P3"/>
<dbReference type="InterPro" id="IPR005174">
    <property type="entry name" value="KIB1-4_b-propeller"/>
</dbReference>
<evidence type="ECO:0000256" key="1">
    <source>
        <dbReference type="SAM" id="MobiDB-lite"/>
    </source>
</evidence>
<gene>
    <name evidence="3" type="ORF">HU200_056097</name>
</gene>
<dbReference type="EMBL" id="JACEFO010002380">
    <property type="protein sequence ID" value="KAF8662505.1"/>
    <property type="molecule type" value="Genomic_DNA"/>
</dbReference>
<dbReference type="OrthoDB" id="676450at2759"/>
<feature type="domain" description="KIB1-4 beta-propeller" evidence="2">
    <location>
        <begin position="142"/>
        <end position="384"/>
    </location>
</feature>
<evidence type="ECO:0000313" key="4">
    <source>
        <dbReference type="Proteomes" id="UP000636709"/>
    </source>
</evidence>
<organism evidence="3 4">
    <name type="scientific">Digitaria exilis</name>
    <dbReference type="NCBI Taxonomy" id="1010633"/>
    <lineage>
        <taxon>Eukaryota</taxon>
        <taxon>Viridiplantae</taxon>
        <taxon>Streptophyta</taxon>
        <taxon>Embryophyta</taxon>
        <taxon>Tracheophyta</taxon>
        <taxon>Spermatophyta</taxon>
        <taxon>Magnoliopsida</taxon>
        <taxon>Liliopsida</taxon>
        <taxon>Poales</taxon>
        <taxon>Poaceae</taxon>
        <taxon>PACMAD clade</taxon>
        <taxon>Panicoideae</taxon>
        <taxon>Panicodae</taxon>
        <taxon>Paniceae</taxon>
        <taxon>Anthephorinae</taxon>
        <taxon>Digitaria</taxon>
    </lineage>
</organism>
<evidence type="ECO:0000259" key="2">
    <source>
        <dbReference type="Pfam" id="PF03478"/>
    </source>
</evidence>
<name>A0A835E2P3_9POAL</name>
<feature type="compositionally biased region" description="Low complexity" evidence="1">
    <location>
        <begin position="54"/>
        <end position="73"/>
    </location>
</feature>
<dbReference type="Gramene" id="Dexi6A01G0006590.1">
    <property type="protein sequence ID" value="Dexi6A01G0006590.1:cds"/>
    <property type="gene ID" value="Dexi6A01G0006590"/>
</dbReference>
<sequence length="444" mass="47818">MSCWAWPVITDSVSPAAMFAKLSDTLSKLVCGISPPTTAAEDRYRAGLRSLLLLPPSPERSSSSSRSASVRSKAPPEHDDGGGDEMATSPPAMSLAEPPRTEEAMASSTLPCVAFASEHGYKIFSLAGADAGEVVTTPMAPVVGRRLIPSPYGGNVLATDVCYNHPCHVINPFTGERAALPDLPIPFSEKEPIRFHPDDHPPFSSRAVTDDGLAWDWSPHGVMVARGDTAFFFDSGGDTGEWTPVHQSAFGSPMTVNYRGGSFFILELRSLATKVIDACTLRVRAEIPPPSSLHRHVIDAAYLAPSSPADEAILLVHFAGDERGVVFTEAYRWKDKTGDRRRGSPQRWSRVHDIGDHAVFVDGAHAFTVDAGDAGAAANGVYVLLTNSVAQPCGGRGVVYAVGYSDLMRPERLRRMVIDVGEVEPMWGQPHWIIRSDGSDRRCG</sequence>
<dbReference type="PANTHER" id="PTHR33127:SF24">
    <property type="entry name" value="OS08G0193000 PROTEIN"/>
    <property type="match status" value="1"/>
</dbReference>
<keyword evidence="4" id="KW-1185">Reference proteome</keyword>